<reference evidence="2" key="1">
    <citation type="journal article" date="2019" name="Int. J. Syst. Evol. Microbiol.">
        <title>The Global Catalogue of Microorganisms (GCM) 10K type strain sequencing project: providing services to taxonomists for standard genome sequencing and annotation.</title>
        <authorList>
            <consortium name="The Broad Institute Genomics Platform"/>
            <consortium name="The Broad Institute Genome Sequencing Center for Infectious Disease"/>
            <person name="Wu L."/>
            <person name="Ma J."/>
        </authorList>
    </citation>
    <scope>NUCLEOTIDE SEQUENCE [LARGE SCALE GENOMIC DNA]</scope>
    <source>
        <strain evidence="2">NBRC 100033</strain>
    </source>
</reference>
<dbReference type="RefSeq" id="WP_027852021.1">
    <property type="nucleotide sequence ID" value="NZ_BSOR01000015.1"/>
</dbReference>
<proteinExistence type="predicted"/>
<dbReference type="InterPro" id="IPR013406">
    <property type="entry name" value="CHP02574_addiction_mod"/>
</dbReference>
<accession>A0ABQ5ZTE1</accession>
<sequence>MSVETLNSLRSQIKTLTEPELIELTRELVMRLDNFDAASVEQAWLNEIDSRVNKIESGEAKLLSRYEFETKMQAKLNSYQ</sequence>
<dbReference type="Proteomes" id="UP001156682">
    <property type="component" value="Unassembled WGS sequence"/>
</dbReference>
<gene>
    <name evidence="1" type="ORF">GCM10007878_08460</name>
</gene>
<evidence type="ECO:0000313" key="2">
    <source>
        <dbReference type="Proteomes" id="UP001156682"/>
    </source>
</evidence>
<organism evidence="1 2">
    <name type="scientific">Marinospirillum insulare</name>
    <dbReference type="NCBI Taxonomy" id="217169"/>
    <lineage>
        <taxon>Bacteria</taxon>
        <taxon>Pseudomonadati</taxon>
        <taxon>Pseudomonadota</taxon>
        <taxon>Gammaproteobacteria</taxon>
        <taxon>Oceanospirillales</taxon>
        <taxon>Oceanospirillaceae</taxon>
        <taxon>Marinospirillum</taxon>
    </lineage>
</organism>
<comment type="caution">
    <text evidence="1">The sequence shown here is derived from an EMBL/GenBank/DDBJ whole genome shotgun (WGS) entry which is preliminary data.</text>
</comment>
<evidence type="ECO:0000313" key="1">
    <source>
        <dbReference type="EMBL" id="GLR63411.1"/>
    </source>
</evidence>
<name>A0ABQ5ZTE1_9GAMM</name>
<evidence type="ECO:0008006" key="3">
    <source>
        <dbReference type="Google" id="ProtNLM"/>
    </source>
</evidence>
<dbReference type="Pfam" id="PF09720">
    <property type="entry name" value="Unstab_antitox"/>
    <property type="match status" value="1"/>
</dbReference>
<dbReference type="EMBL" id="BSOR01000015">
    <property type="protein sequence ID" value="GLR63411.1"/>
    <property type="molecule type" value="Genomic_DNA"/>
</dbReference>
<keyword evidence="2" id="KW-1185">Reference proteome</keyword>
<protein>
    <recommendedName>
        <fullName evidence="3">Addiction module component, TIGR02574 family</fullName>
    </recommendedName>
</protein>